<name>E4RTI4_LEAB4</name>
<organism evidence="2 3">
    <name type="scientific">Leadbetterella byssophila (strain DSM 17132 / JCM 16389 / KACC 11308 / NBRC 106382 / 4M15)</name>
    <dbReference type="NCBI Taxonomy" id="649349"/>
    <lineage>
        <taxon>Bacteria</taxon>
        <taxon>Pseudomonadati</taxon>
        <taxon>Bacteroidota</taxon>
        <taxon>Cytophagia</taxon>
        <taxon>Cytophagales</taxon>
        <taxon>Leadbetterellaceae</taxon>
        <taxon>Leadbetterella</taxon>
    </lineage>
</organism>
<feature type="domain" description="Phosphoribosyltransferase" evidence="1">
    <location>
        <begin position="14"/>
        <end position="159"/>
    </location>
</feature>
<keyword evidence="2" id="KW-0328">Glycosyltransferase</keyword>
<sequence>MQKKRLLLGQPLLDITLKRLCQEIIENIEGETVLLGLQPRGTYLADRLNRFLKSDFSIDLPLGYLDATFHRDDYNRGGNILKPNSNTIDFIIEDKKVILIDDVIASGRMVRAGIDAMQDFGRPAKVELLCLINRKYERDLPIQPDYVGKGVNTLDSQKVLVEWKEQGFEEDNIWIID</sequence>
<dbReference type="STRING" id="649349.Lbys_1119"/>
<proteinExistence type="predicted"/>
<dbReference type="eggNOG" id="COG2065">
    <property type="taxonomic scope" value="Bacteria"/>
</dbReference>
<reference key="1">
    <citation type="submission" date="2010-11" db="EMBL/GenBank/DDBJ databases">
        <title>The complete genome of Leadbetterella byssophila DSM 17132.</title>
        <authorList>
            <consortium name="US DOE Joint Genome Institute (JGI-PGF)"/>
            <person name="Lucas S."/>
            <person name="Copeland A."/>
            <person name="Lapidus A."/>
            <person name="Glavina del Rio T."/>
            <person name="Dalin E."/>
            <person name="Tice H."/>
            <person name="Bruce D."/>
            <person name="Goodwin L."/>
            <person name="Pitluck S."/>
            <person name="Kyrpides N."/>
            <person name="Mavromatis K."/>
            <person name="Ivanova N."/>
            <person name="Teshima H."/>
            <person name="Brettin T."/>
            <person name="Detter J.C."/>
            <person name="Han C."/>
            <person name="Tapia R."/>
            <person name="Land M."/>
            <person name="Hauser L."/>
            <person name="Markowitz V."/>
            <person name="Cheng J.-F."/>
            <person name="Hugenholtz P."/>
            <person name="Woyke T."/>
            <person name="Wu D."/>
            <person name="Tindall B."/>
            <person name="Pomrenke H.G."/>
            <person name="Brambilla E."/>
            <person name="Klenk H.-P."/>
            <person name="Eisen J.A."/>
        </authorList>
    </citation>
    <scope>NUCLEOTIDE SEQUENCE [LARGE SCALE GENOMIC DNA]</scope>
    <source>
        <strain>DSM 17132</strain>
    </source>
</reference>
<dbReference type="HOGENOM" id="CLU_094234_2_1_10"/>
<gene>
    <name evidence="2" type="ordered locus">Lbys_1119</name>
</gene>
<reference evidence="2 3" key="2">
    <citation type="journal article" date="2011" name="Stand. Genomic Sci.">
        <title>Complete genome sequence of Leadbetterella byssophila type strain (4M15).</title>
        <authorList>
            <person name="Abt B."/>
            <person name="Teshima H."/>
            <person name="Lucas S."/>
            <person name="Lapidus A."/>
            <person name="Del Rio T.G."/>
            <person name="Nolan M."/>
            <person name="Tice H."/>
            <person name="Cheng J.F."/>
            <person name="Pitluck S."/>
            <person name="Liolios K."/>
            <person name="Pagani I."/>
            <person name="Ivanova N."/>
            <person name="Mavromatis K."/>
            <person name="Pati A."/>
            <person name="Tapia R."/>
            <person name="Han C."/>
            <person name="Goodwin L."/>
            <person name="Chen A."/>
            <person name="Palaniappan K."/>
            <person name="Land M."/>
            <person name="Hauser L."/>
            <person name="Chang Y.J."/>
            <person name="Jeffries C.D."/>
            <person name="Rohde M."/>
            <person name="Goker M."/>
            <person name="Tindall B.J."/>
            <person name="Detter J.C."/>
            <person name="Woyke T."/>
            <person name="Bristow J."/>
            <person name="Eisen J.A."/>
            <person name="Markowitz V."/>
            <person name="Hugenholtz P."/>
            <person name="Klenk H.P."/>
            <person name="Kyrpides N.C."/>
        </authorList>
    </citation>
    <scope>NUCLEOTIDE SEQUENCE [LARGE SCALE GENOMIC DNA]</scope>
    <source>
        <strain evidence="3">DSM 17132 / JCM 16389 / KACC 11308 / NBRC 106382 / 4M15</strain>
    </source>
</reference>
<dbReference type="GO" id="GO:0004845">
    <property type="term" value="F:uracil phosphoribosyltransferase activity"/>
    <property type="evidence" value="ECO:0007669"/>
    <property type="project" value="UniProtKB-EC"/>
</dbReference>
<dbReference type="InterPro" id="IPR029057">
    <property type="entry name" value="PRTase-like"/>
</dbReference>
<dbReference type="Proteomes" id="UP000007435">
    <property type="component" value="Chromosome"/>
</dbReference>
<keyword evidence="3" id="KW-1185">Reference proteome</keyword>
<dbReference type="Gene3D" id="3.40.50.2020">
    <property type="match status" value="1"/>
</dbReference>
<dbReference type="SUPFAM" id="SSF53271">
    <property type="entry name" value="PRTase-like"/>
    <property type="match status" value="1"/>
</dbReference>
<dbReference type="AlphaFoldDB" id="E4RTI4"/>
<accession>E4RTI4</accession>
<evidence type="ECO:0000313" key="3">
    <source>
        <dbReference type="Proteomes" id="UP000007435"/>
    </source>
</evidence>
<evidence type="ECO:0000313" key="2">
    <source>
        <dbReference type="EMBL" id="ADQ16841.1"/>
    </source>
</evidence>
<dbReference type="PANTHER" id="PTHR11608:SF0">
    <property type="entry name" value="BIFUNCTIONAL PROTEIN PYRR"/>
    <property type="match status" value="1"/>
</dbReference>
<dbReference type="RefSeq" id="WP_013407891.1">
    <property type="nucleotide sequence ID" value="NC_014655.1"/>
</dbReference>
<dbReference type="InterPro" id="IPR000836">
    <property type="entry name" value="PRTase_dom"/>
</dbReference>
<keyword evidence="2" id="KW-0808">Transferase</keyword>
<dbReference type="NCBIfam" id="NF003549">
    <property type="entry name" value="PRK05205.1-5"/>
    <property type="match status" value="1"/>
</dbReference>
<dbReference type="OrthoDB" id="9802227at2"/>
<evidence type="ECO:0000259" key="1">
    <source>
        <dbReference type="Pfam" id="PF00156"/>
    </source>
</evidence>
<dbReference type="EC" id="2.4.2.9" evidence="2"/>
<dbReference type="KEGG" id="lby:Lbys_1119"/>
<protein>
    <submittedName>
        <fullName evidence="2">Uracil phosphoribosyltransferase</fullName>
        <ecNumber evidence="2">2.4.2.9</ecNumber>
    </submittedName>
</protein>
<dbReference type="Pfam" id="PF00156">
    <property type="entry name" value="Pribosyltran"/>
    <property type="match status" value="1"/>
</dbReference>
<dbReference type="EMBL" id="CP002305">
    <property type="protein sequence ID" value="ADQ16841.1"/>
    <property type="molecule type" value="Genomic_DNA"/>
</dbReference>
<dbReference type="PANTHER" id="PTHR11608">
    <property type="entry name" value="BIFUNCTIONAL PROTEIN PYRR"/>
    <property type="match status" value="1"/>
</dbReference>
<dbReference type="CDD" id="cd06223">
    <property type="entry name" value="PRTases_typeI"/>
    <property type="match status" value="1"/>
</dbReference>
<dbReference type="InterPro" id="IPR050137">
    <property type="entry name" value="PyrR_bifunctional"/>
</dbReference>